<keyword evidence="2" id="KW-1185">Reference proteome</keyword>
<reference evidence="1 2" key="1">
    <citation type="submission" date="2018-06" db="EMBL/GenBank/DDBJ databases">
        <title>Chryseolinea flavus sp. nov., a member of the phylum Bacteroidetes isolated from soil.</title>
        <authorList>
            <person name="Li Y."/>
            <person name="Wang J."/>
        </authorList>
    </citation>
    <scope>NUCLEOTIDE SEQUENCE [LARGE SCALE GENOMIC DNA]</scope>
    <source>
        <strain evidence="1 2">SDU1-6</strain>
    </source>
</reference>
<name>A0A364Y119_9BACT</name>
<proteinExistence type="predicted"/>
<evidence type="ECO:0008006" key="3">
    <source>
        <dbReference type="Google" id="ProtNLM"/>
    </source>
</evidence>
<dbReference type="Gene3D" id="3.40.50.2000">
    <property type="entry name" value="Glycogen Phosphorylase B"/>
    <property type="match status" value="1"/>
</dbReference>
<dbReference type="AlphaFoldDB" id="A0A364Y119"/>
<organism evidence="1 2">
    <name type="scientific">Pseudochryseolinea flava</name>
    <dbReference type="NCBI Taxonomy" id="2059302"/>
    <lineage>
        <taxon>Bacteria</taxon>
        <taxon>Pseudomonadati</taxon>
        <taxon>Bacteroidota</taxon>
        <taxon>Cytophagia</taxon>
        <taxon>Cytophagales</taxon>
        <taxon>Fulvivirgaceae</taxon>
        <taxon>Pseudochryseolinea</taxon>
    </lineage>
</organism>
<evidence type="ECO:0000313" key="2">
    <source>
        <dbReference type="Proteomes" id="UP000251889"/>
    </source>
</evidence>
<gene>
    <name evidence="1" type="ORF">DQQ10_18700</name>
</gene>
<dbReference type="EMBL" id="QMFY01000010">
    <property type="protein sequence ID" value="RAV99627.1"/>
    <property type="molecule type" value="Genomic_DNA"/>
</dbReference>
<dbReference type="RefSeq" id="WP_112748414.1">
    <property type="nucleotide sequence ID" value="NZ_QMFY01000010.1"/>
</dbReference>
<protein>
    <recommendedName>
        <fullName evidence="3">Glycosyl transferase family 1 domain-containing protein</fullName>
    </recommendedName>
</protein>
<accession>A0A364Y119</accession>
<dbReference type="OrthoDB" id="925984at2"/>
<comment type="caution">
    <text evidence="1">The sequence shown here is derived from an EMBL/GenBank/DDBJ whole genome shotgun (WGS) entry which is preliminary data.</text>
</comment>
<dbReference type="Proteomes" id="UP000251889">
    <property type="component" value="Unassembled WGS sequence"/>
</dbReference>
<evidence type="ECO:0000313" key="1">
    <source>
        <dbReference type="EMBL" id="RAV99627.1"/>
    </source>
</evidence>
<dbReference type="SUPFAM" id="SSF53756">
    <property type="entry name" value="UDP-Glycosyltransferase/glycogen phosphorylase"/>
    <property type="match status" value="1"/>
</dbReference>
<sequence length="370" mass="42577">MQEIKKRRIVLASVLKPVNDVRMFEKLGLTLSTVADVHLIGFPTRTNVTQGGVHFHPLRNFSRLSFTRLLAPWTILLKIFKLTPTTLVITTHELIVIGILAKFLIRCKLVYDVQENYYRNIRYTNVFPPIIRVILAYWVRLKEKLAQRFIDHYLLAEACYEEEMTFPHEKISIIENKLKRPHIFARQKRDPNVHHLLFTGTLSESTGIFVAIQLAEALHTRNANIRLTIVGYAPMTDTYNRIRSTIENKPFIRLIGGNELVPHDTIVESIANADFGIIAYPPNASTENAIPTKLYEYLGMKLPILLIENKRWENICHQYSAAVRFPAQGDLNADALLEAMRTQPFYTTEPTNIFWESEVHQLLNISSITA</sequence>